<protein>
    <submittedName>
        <fullName evidence="5">RNA-binding protein SGN1</fullName>
    </submittedName>
</protein>
<feature type="region of interest" description="Disordered" evidence="3">
    <location>
        <begin position="79"/>
        <end position="128"/>
    </location>
</feature>
<evidence type="ECO:0000256" key="2">
    <source>
        <dbReference type="PROSITE-ProRule" id="PRU00176"/>
    </source>
</evidence>
<dbReference type="CDD" id="cd12306">
    <property type="entry name" value="RRM_II_PABPs"/>
    <property type="match status" value="1"/>
</dbReference>
<evidence type="ECO:0000259" key="4">
    <source>
        <dbReference type="PROSITE" id="PS50102"/>
    </source>
</evidence>
<feature type="domain" description="RRM" evidence="4">
    <location>
        <begin position="8"/>
        <end position="85"/>
    </location>
</feature>
<evidence type="ECO:0000313" key="5">
    <source>
        <dbReference type="EMBL" id="GBG28800.1"/>
    </source>
</evidence>
<dbReference type="Proteomes" id="UP000241890">
    <property type="component" value="Unassembled WGS sequence"/>
</dbReference>
<dbReference type="PANTHER" id="PTHR23236">
    <property type="entry name" value="EUKARYOTIC TRANSLATION INITIATION FACTOR 4B/4H"/>
    <property type="match status" value="1"/>
</dbReference>
<evidence type="ECO:0000256" key="3">
    <source>
        <dbReference type="SAM" id="MobiDB-lite"/>
    </source>
</evidence>
<dbReference type="AlphaFoldDB" id="A0A2R5GCU7"/>
<reference evidence="5 6" key="1">
    <citation type="submission" date="2017-12" db="EMBL/GenBank/DDBJ databases">
        <title>Sequencing, de novo assembly and annotation of complete genome of a new Thraustochytrid species, strain FCC1311.</title>
        <authorList>
            <person name="Sedici K."/>
            <person name="Godart F."/>
            <person name="Aiese Cigliano R."/>
            <person name="Sanseverino W."/>
            <person name="Barakat M."/>
            <person name="Ortet P."/>
            <person name="Marechal E."/>
            <person name="Cagnac O."/>
            <person name="Amato A."/>
        </authorList>
    </citation>
    <scope>NUCLEOTIDE SEQUENCE [LARGE SCALE GENOMIC DNA]</scope>
</reference>
<dbReference type="Gene3D" id="3.30.70.330">
    <property type="match status" value="1"/>
</dbReference>
<name>A0A2R5GCU7_9STRA</name>
<evidence type="ECO:0000313" key="6">
    <source>
        <dbReference type="Proteomes" id="UP000241890"/>
    </source>
</evidence>
<keyword evidence="1 2" id="KW-0694">RNA-binding</keyword>
<organism evidence="5 6">
    <name type="scientific">Hondaea fermentalgiana</name>
    <dbReference type="NCBI Taxonomy" id="2315210"/>
    <lineage>
        <taxon>Eukaryota</taxon>
        <taxon>Sar</taxon>
        <taxon>Stramenopiles</taxon>
        <taxon>Bigyra</taxon>
        <taxon>Labyrinthulomycetes</taxon>
        <taxon>Thraustochytrida</taxon>
        <taxon>Thraustochytriidae</taxon>
        <taxon>Hondaea</taxon>
    </lineage>
</organism>
<dbReference type="GO" id="GO:0008143">
    <property type="term" value="F:poly(A) binding"/>
    <property type="evidence" value="ECO:0007669"/>
    <property type="project" value="TreeGrafter"/>
</dbReference>
<gene>
    <name evidence="5" type="ORF">FCC1311_050212</name>
</gene>
<dbReference type="InterPro" id="IPR035979">
    <property type="entry name" value="RBD_domain_sf"/>
</dbReference>
<dbReference type="Pfam" id="PF00076">
    <property type="entry name" value="RRM_1"/>
    <property type="match status" value="1"/>
</dbReference>
<evidence type="ECO:0000256" key="1">
    <source>
        <dbReference type="ARBA" id="ARBA00022884"/>
    </source>
</evidence>
<dbReference type="InterPro" id="IPR012677">
    <property type="entry name" value="Nucleotide-bd_a/b_plait_sf"/>
</dbReference>
<dbReference type="SMART" id="SM00360">
    <property type="entry name" value="RRM"/>
    <property type="match status" value="1"/>
</dbReference>
<dbReference type="PANTHER" id="PTHR23236:SF12">
    <property type="entry name" value="EUKARYOTIC INITIATION FACTOR 4B-RELATED"/>
    <property type="match status" value="1"/>
</dbReference>
<keyword evidence="6" id="KW-1185">Reference proteome</keyword>
<dbReference type="SUPFAM" id="SSF54928">
    <property type="entry name" value="RNA-binding domain, RBD"/>
    <property type="match status" value="1"/>
</dbReference>
<dbReference type="PROSITE" id="PS50102">
    <property type="entry name" value="RRM"/>
    <property type="match status" value="1"/>
</dbReference>
<dbReference type="InParanoid" id="A0A2R5GCU7"/>
<sequence length="128" mass="14260">MPESPLALNIFVGNLHDDVGPQDLNDFFKDCGTVNRITILCDKHTGQSKGFAYMEFEEPEAIDLALELNETELMGKAIKVSRKRKNVPRHQLGRGRGRGRGGFRGRGRGGFRGGSRGRGRGRGRFQPY</sequence>
<dbReference type="EMBL" id="BEYU01000049">
    <property type="protein sequence ID" value="GBG28800.1"/>
    <property type="molecule type" value="Genomic_DNA"/>
</dbReference>
<dbReference type="OrthoDB" id="4726at2759"/>
<accession>A0A2R5GCU7</accession>
<dbReference type="InterPro" id="IPR000504">
    <property type="entry name" value="RRM_dom"/>
</dbReference>
<proteinExistence type="predicted"/>
<comment type="caution">
    <text evidence="5">The sequence shown here is derived from an EMBL/GenBank/DDBJ whole genome shotgun (WGS) entry which is preliminary data.</text>
</comment>